<evidence type="ECO:0008006" key="3">
    <source>
        <dbReference type="Google" id="ProtNLM"/>
    </source>
</evidence>
<evidence type="ECO:0000256" key="1">
    <source>
        <dbReference type="SAM" id="Phobius"/>
    </source>
</evidence>
<dbReference type="InterPro" id="IPR010133">
    <property type="entry name" value="Bacteriocin_signal_seq"/>
</dbReference>
<feature type="transmembrane region" description="Helical" evidence="1">
    <location>
        <begin position="20"/>
        <end position="39"/>
    </location>
</feature>
<dbReference type="AlphaFoldDB" id="A0A645JL43"/>
<keyword evidence="1" id="KW-0812">Transmembrane</keyword>
<comment type="caution">
    <text evidence="2">The sequence shown here is derived from an EMBL/GenBank/DDBJ whole genome shotgun (WGS) entry which is preliminary data.</text>
</comment>
<protein>
    <recommendedName>
        <fullName evidence="3">Class IIb bacteriocin, lactobin A/cerein 7B family</fullName>
    </recommendedName>
</protein>
<reference evidence="2" key="1">
    <citation type="submission" date="2019-08" db="EMBL/GenBank/DDBJ databases">
        <authorList>
            <person name="Kucharzyk K."/>
            <person name="Murdoch R.W."/>
            <person name="Higgins S."/>
            <person name="Loffler F."/>
        </authorList>
    </citation>
    <scope>NUCLEOTIDE SEQUENCE</scope>
</reference>
<dbReference type="EMBL" id="VSSQ01144242">
    <property type="protein sequence ID" value="MPN63982.1"/>
    <property type="molecule type" value="Genomic_DNA"/>
</dbReference>
<evidence type="ECO:0000313" key="2">
    <source>
        <dbReference type="EMBL" id="MPN63982.1"/>
    </source>
</evidence>
<dbReference type="InterPro" id="IPR023991">
    <property type="entry name" value="Bacteriocin_IIb_lactobn/cerein"/>
</dbReference>
<keyword evidence="1" id="KW-0472">Membrane</keyword>
<dbReference type="NCBIfam" id="TIGR01847">
    <property type="entry name" value="bacteriocin_sig"/>
    <property type="match status" value="1"/>
</dbReference>
<sequence length="46" mass="4830">MNLTEKELKQIKGGSISLGAGLLIVAGIVFLIGVIDGYVRPLKCNS</sequence>
<keyword evidence="1" id="KW-1133">Transmembrane helix</keyword>
<organism evidence="2">
    <name type="scientific">bioreactor metagenome</name>
    <dbReference type="NCBI Taxonomy" id="1076179"/>
    <lineage>
        <taxon>unclassified sequences</taxon>
        <taxon>metagenomes</taxon>
        <taxon>ecological metagenomes</taxon>
    </lineage>
</organism>
<gene>
    <name evidence="2" type="ORF">SDC9_211751</name>
</gene>
<accession>A0A645JL43</accession>
<dbReference type="NCBIfam" id="TIGR03949">
    <property type="entry name" value="bact_IIb_cerein"/>
    <property type="match status" value="1"/>
</dbReference>
<name>A0A645JL43_9ZZZZ</name>
<proteinExistence type="predicted"/>